<dbReference type="EMBL" id="CP151507">
    <property type="protein sequence ID" value="WZN63097.1"/>
    <property type="molecule type" value="Genomic_DNA"/>
</dbReference>
<dbReference type="AlphaFoldDB" id="A0AAX4P9P1"/>
<organism evidence="2 3">
    <name type="scientific">Chloropicon roscoffensis</name>
    <dbReference type="NCBI Taxonomy" id="1461544"/>
    <lineage>
        <taxon>Eukaryota</taxon>
        <taxon>Viridiplantae</taxon>
        <taxon>Chlorophyta</taxon>
        <taxon>Chloropicophyceae</taxon>
        <taxon>Chloropicales</taxon>
        <taxon>Chloropicaceae</taxon>
        <taxon>Chloropicon</taxon>
    </lineage>
</organism>
<protein>
    <submittedName>
        <fullName evidence="2">Uncharacterized protein</fullName>
    </submittedName>
</protein>
<name>A0AAX4P9P1_9CHLO</name>
<sequence>MSHVVPCVEAPLPRAIGKPSTGQLARLLRAERELENRRAEVRRTTERAKSGQNQGQGGRRGRPLPPLGMRTYPNRQGVTVQSEEDEMDLSAEVEQ</sequence>
<gene>
    <name evidence="2" type="ORF">HKI87_07g46420</name>
</gene>
<reference evidence="2 3" key="1">
    <citation type="submission" date="2024-03" db="EMBL/GenBank/DDBJ databases">
        <title>Complete genome sequence of the green alga Chloropicon roscoffensis RCC1871.</title>
        <authorList>
            <person name="Lemieux C."/>
            <person name="Pombert J.-F."/>
            <person name="Otis C."/>
            <person name="Turmel M."/>
        </authorList>
    </citation>
    <scope>NUCLEOTIDE SEQUENCE [LARGE SCALE GENOMIC DNA]</scope>
    <source>
        <strain evidence="2 3">RCC1871</strain>
    </source>
</reference>
<keyword evidence="3" id="KW-1185">Reference proteome</keyword>
<evidence type="ECO:0000313" key="3">
    <source>
        <dbReference type="Proteomes" id="UP001472866"/>
    </source>
</evidence>
<evidence type="ECO:0000313" key="2">
    <source>
        <dbReference type="EMBL" id="WZN63097.1"/>
    </source>
</evidence>
<feature type="compositionally biased region" description="Acidic residues" evidence="1">
    <location>
        <begin position="82"/>
        <end position="95"/>
    </location>
</feature>
<feature type="compositionally biased region" description="Basic and acidic residues" evidence="1">
    <location>
        <begin position="33"/>
        <end position="49"/>
    </location>
</feature>
<dbReference type="Proteomes" id="UP001472866">
    <property type="component" value="Chromosome 07"/>
</dbReference>
<evidence type="ECO:0000256" key="1">
    <source>
        <dbReference type="SAM" id="MobiDB-lite"/>
    </source>
</evidence>
<proteinExistence type="predicted"/>
<accession>A0AAX4P9P1</accession>
<feature type="region of interest" description="Disordered" evidence="1">
    <location>
        <begin position="33"/>
        <end position="95"/>
    </location>
</feature>